<feature type="domain" description="RING-type" evidence="8">
    <location>
        <begin position="124"/>
        <end position="170"/>
    </location>
</feature>
<dbReference type="OrthoDB" id="5600418at2759"/>
<dbReference type="InterPro" id="IPR015943">
    <property type="entry name" value="WD40/YVTN_repeat-like_dom_sf"/>
</dbReference>
<keyword evidence="5" id="KW-0863">Zinc-finger</keyword>
<proteinExistence type="predicted"/>
<evidence type="ECO:0000256" key="1">
    <source>
        <dbReference type="ARBA" id="ARBA00000900"/>
    </source>
</evidence>
<feature type="compositionally biased region" description="Acidic residues" evidence="7">
    <location>
        <begin position="41"/>
        <end position="60"/>
    </location>
</feature>
<evidence type="ECO:0000256" key="6">
    <source>
        <dbReference type="SAM" id="Coils"/>
    </source>
</evidence>
<evidence type="ECO:0000259" key="8">
    <source>
        <dbReference type="PROSITE" id="PS50089"/>
    </source>
</evidence>
<dbReference type="GO" id="GO:0016567">
    <property type="term" value="P:protein ubiquitination"/>
    <property type="evidence" value="ECO:0007669"/>
    <property type="project" value="InterPro"/>
</dbReference>
<keyword evidence="10" id="KW-1185">Reference proteome</keyword>
<dbReference type="Pfam" id="PF13639">
    <property type="entry name" value="zf-RING_2"/>
    <property type="match status" value="1"/>
</dbReference>
<dbReference type="Gene3D" id="3.30.40.10">
    <property type="entry name" value="Zinc/RING finger domain, C3HC4 (zinc finger)"/>
    <property type="match status" value="1"/>
</dbReference>
<dbReference type="GO" id="GO:0061630">
    <property type="term" value="F:ubiquitin protein ligase activity"/>
    <property type="evidence" value="ECO:0007669"/>
    <property type="project" value="UniProtKB-EC"/>
</dbReference>
<dbReference type="InterPro" id="IPR013083">
    <property type="entry name" value="Znf_RING/FYVE/PHD"/>
</dbReference>
<feature type="region of interest" description="Disordered" evidence="7">
    <location>
        <begin position="27"/>
        <end position="99"/>
    </location>
</feature>
<evidence type="ECO:0000256" key="2">
    <source>
        <dbReference type="ARBA" id="ARBA00012483"/>
    </source>
</evidence>
<dbReference type="Gene3D" id="2.130.10.10">
    <property type="entry name" value="YVTN repeat-like/Quinoprotein amine dehydrogenase"/>
    <property type="match status" value="1"/>
</dbReference>
<dbReference type="SUPFAM" id="SSF57850">
    <property type="entry name" value="RING/U-box"/>
    <property type="match status" value="1"/>
</dbReference>
<comment type="catalytic activity">
    <reaction evidence="1">
        <text>S-ubiquitinyl-[E2 ubiquitin-conjugating enzyme]-L-cysteine + [acceptor protein]-L-lysine = [E2 ubiquitin-conjugating enzyme]-L-cysteine + N(6)-ubiquitinyl-[acceptor protein]-L-lysine.</text>
        <dbReference type="EC" id="2.3.2.27"/>
    </reaction>
</comment>
<evidence type="ECO:0000256" key="4">
    <source>
        <dbReference type="ARBA" id="ARBA00034306"/>
    </source>
</evidence>
<dbReference type="InParanoid" id="A0A7J7CTW2"/>
<dbReference type="FunCoup" id="A0A7J7CTW2">
    <property type="interactions" value="2522"/>
</dbReference>
<accession>A0A7J7CTW2</accession>
<protein>
    <recommendedName>
        <fullName evidence="2">RING-type E3 ubiquitin transferase</fullName>
        <ecNumber evidence="2">2.3.2.27</ecNumber>
    </recommendedName>
</protein>
<dbReference type="AlphaFoldDB" id="A0A7J7CTW2"/>
<dbReference type="Pfam" id="PF23419">
    <property type="entry name" value="WD40_RFWD3"/>
    <property type="match status" value="1"/>
</dbReference>
<keyword evidence="5" id="KW-0479">Metal-binding</keyword>
<dbReference type="SMART" id="SM00184">
    <property type="entry name" value="RING"/>
    <property type="match status" value="1"/>
</dbReference>
<dbReference type="InterPro" id="IPR056527">
    <property type="entry name" value="WD40_RFWD3"/>
</dbReference>
<sequence>MPRRNGNGFAHIDEYFYDENMEIALEQYLAEQEPSSSGSESESEEEEGEEEEDEEEEEVVEYVPVENSARVLHPDHPVSNLSEESREKRRRLDGGGDTCLSNRAEGGECSSQEWNRTEIEGLFCPICMEAWTSEGDHHICCLPCGHLYGLSCIKKWLQQSRISRKCPQCNRKCTLNDVRKLYAPRIAVVDEESQKRIKFLEAKCASLEKKGADWLKKEAEWQKKEAELQLKVNQLRERATSLEHFSRDAQSRQSGLVAANGGCQGPYVSGGSKFGQQGYSSRFLLQRELRVDGARLVDIDPLRQILLIARRQTGVGGTYVLTKMSLIPPHESEDIVLPSCTKTIKDLRLSPSRNGLALYASLGKKLSVLSLESNNVALAYDLPAAAWSCSWDLNSSHYMYAGLQNGMLLVFDMRQTARPVESRSGLSSNPIHTIHSLMNNSEEACSDGIRTVLSASSVGVCQWDFDGVDDRPFLVPDLNSQGICISLACSPSSSDIVASYRPRIELSDEMTVSQPLLTPLTSGQGIPGSHVHLKRAGRNCYHKLGIACANVNNIRLPKSTIIGMEKTNSLLASEDDVTGELILQELPSFTVFQRFKLPKHPIHDVKYTQVLNQGLLGCISEDTLQLFRY</sequence>
<comment type="subcellular location">
    <subcellularLocation>
        <location evidence="4">Nucleus</location>
        <location evidence="4">Nuclear body</location>
    </subcellularLocation>
</comment>
<dbReference type="InterPro" id="IPR037381">
    <property type="entry name" value="RFWD3"/>
</dbReference>
<keyword evidence="3" id="KW-0853">WD repeat</keyword>
<dbReference type="InterPro" id="IPR036322">
    <property type="entry name" value="WD40_repeat_dom_sf"/>
</dbReference>
<keyword evidence="5" id="KW-0862">Zinc</keyword>
<comment type="caution">
    <text evidence="9">The sequence shown here is derived from an EMBL/GenBank/DDBJ whole genome shotgun (WGS) entry which is preliminary data.</text>
</comment>
<dbReference type="GO" id="GO:0036297">
    <property type="term" value="P:interstrand cross-link repair"/>
    <property type="evidence" value="ECO:0007669"/>
    <property type="project" value="InterPro"/>
</dbReference>
<dbReference type="Proteomes" id="UP000593562">
    <property type="component" value="Unassembled WGS sequence"/>
</dbReference>
<dbReference type="GO" id="GO:0016604">
    <property type="term" value="C:nuclear body"/>
    <property type="evidence" value="ECO:0007669"/>
    <property type="project" value="UniProtKB-SubCell"/>
</dbReference>
<dbReference type="CDD" id="cd16450">
    <property type="entry name" value="mRING-C3HGC3_RFWD3"/>
    <property type="match status" value="1"/>
</dbReference>
<dbReference type="GO" id="GO:0008270">
    <property type="term" value="F:zinc ion binding"/>
    <property type="evidence" value="ECO:0007669"/>
    <property type="project" value="UniProtKB-KW"/>
</dbReference>
<keyword evidence="6" id="KW-0175">Coiled coil</keyword>
<dbReference type="InterPro" id="IPR001841">
    <property type="entry name" value="Znf_RING"/>
</dbReference>
<evidence type="ECO:0000313" key="9">
    <source>
        <dbReference type="EMBL" id="KAF5737520.1"/>
    </source>
</evidence>
<feature type="compositionally biased region" description="Basic and acidic residues" evidence="7">
    <location>
        <begin position="83"/>
        <end position="94"/>
    </location>
</feature>
<dbReference type="PROSITE" id="PS50089">
    <property type="entry name" value="ZF_RING_2"/>
    <property type="match status" value="1"/>
</dbReference>
<dbReference type="EC" id="2.3.2.27" evidence="2"/>
<evidence type="ECO:0000256" key="7">
    <source>
        <dbReference type="SAM" id="MobiDB-lite"/>
    </source>
</evidence>
<dbReference type="SUPFAM" id="SSF50978">
    <property type="entry name" value="WD40 repeat-like"/>
    <property type="match status" value="1"/>
</dbReference>
<organism evidence="9 10">
    <name type="scientific">Tripterygium wilfordii</name>
    <name type="common">Thunder God vine</name>
    <dbReference type="NCBI Taxonomy" id="458696"/>
    <lineage>
        <taxon>Eukaryota</taxon>
        <taxon>Viridiplantae</taxon>
        <taxon>Streptophyta</taxon>
        <taxon>Embryophyta</taxon>
        <taxon>Tracheophyta</taxon>
        <taxon>Spermatophyta</taxon>
        <taxon>Magnoliopsida</taxon>
        <taxon>eudicotyledons</taxon>
        <taxon>Gunneridae</taxon>
        <taxon>Pentapetalae</taxon>
        <taxon>rosids</taxon>
        <taxon>fabids</taxon>
        <taxon>Celastrales</taxon>
        <taxon>Celastraceae</taxon>
        <taxon>Tripterygium</taxon>
    </lineage>
</organism>
<evidence type="ECO:0000256" key="3">
    <source>
        <dbReference type="ARBA" id="ARBA00022574"/>
    </source>
</evidence>
<gene>
    <name evidence="9" type="ORF">HS088_TW13G00405</name>
</gene>
<feature type="coiled-coil region" evidence="6">
    <location>
        <begin position="190"/>
        <end position="238"/>
    </location>
</feature>
<dbReference type="PANTHER" id="PTHR16047:SF13">
    <property type="entry name" value="E3 UBIQUITIN-PROTEIN LIGASE RFWD3"/>
    <property type="match status" value="1"/>
</dbReference>
<name>A0A7J7CTW2_TRIWF</name>
<feature type="compositionally biased region" description="Low complexity" evidence="7">
    <location>
        <begin position="31"/>
        <end position="40"/>
    </location>
</feature>
<dbReference type="PANTHER" id="PTHR16047">
    <property type="entry name" value="RFWD3 PROTEIN"/>
    <property type="match status" value="1"/>
</dbReference>
<evidence type="ECO:0000313" key="10">
    <source>
        <dbReference type="Proteomes" id="UP000593562"/>
    </source>
</evidence>
<reference evidence="9 10" key="1">
    <citation type="journal article" date="2020" name="Nat. Commun.">
        <title>Genome of Tripterygium wilfordii and identification of cytochrome P450 involved in triptolide biosynthesis.</title>
        <authorList>
            <person name="Tu L."/>
            <person name="Su P."/>
            <person name="Zhang Z."/>
            <person name="Gao L."/>
            <person name="Wang J."/>
            <person name="Hu T."/>
            <person name="Zhou J."/>
            <person name="Zhang Y."/>
            <person name="Zhao Y."/>
            <person name="Liu Y."/>
            <person name="Song Y."/>
            <person name="Tong Y."/>
            <person name="Lu Y."/>
            <person name="Yang J."/>
            <person name="Xu C."/>
            <person name="Jia M."/>
            <person name="Peters R.J."/>
            <person name="Huang L."/>
            <person name="Gao W."/>
        </authorList>
    </citation>
    <scope>NUCLEOTIDE SEQUENCE [LARGE SCALE GENOMIC DNA]</scope>
    <source>
        <strain evidence="10">cv. XIE 37</strain>
        <tissue evidence="9">Leaf</tissue>
    </source>
</reference>
<dbReference type="EMBL" id="JAAARO010000013">
    <property type="protein sequence ID" value="KAF5737520.1"/>
    <property type="molecule type" value="Genomic_DNA"/>
</dbReference>
<evidence type="ECO:0000256" key="5">
    <source>
        <dbReference type="PROSITE-ProRule" id="PRU00175"/>
    </source>
</evidence>